<dbReference type="InterPro" id="IPR036390">
    <property type="entry name" value="WH_DNA-bd_sf"/>
</dbReference>
<dbReference type="PANTHER" id="PTHR30185">
    <property type="entry name" value="CRYPTIC BETA-GLUCOSIDE BGL OPERON ANTITERMINATOR"/>
    <property type="match status" value="1"/>
</dbReference>
<dbReference type="Pfam" id="PF05043">
    <property type="entry name" value="Mga"/>
    <property type="match status" value="1"/>
</dbReference>
<accession>A0A5P5ZGU7</accession>
<evidence type="ECO:0000259" key="3">
    <source>
        <dbReference type="Pfam" id="PF05043"/>
    </source>
</evidence>
<organism evidence="5 6">
    <name type="scientific">Lactobacillus acetotolerans</name>
    <dbReference type="NCBI Taxonomy" id="1600"/>
    <lineage>
        <taxon>Bacteria</taxon>
        <taxon>Bacillati</taxon>
        <taxon>Bacillota</taxon>
        <taxon>Bacilli</taxon>
        <taxon>Lactobacillales</taxon>
        <taxon>Lactobacillaceae</taxon>
        <taxon>Lactobacillus</taxon>
    </lineage>
</organism>
<dbReference type="Gene3D" id="1.10.10.10">
    <property type="entry name" value="Winged helix-like DNA-binding domain superfamily/Winged helix DNA-binding domain"/>
    <property type="match status" value="1"/>
</dbReference>
<dbReference type="InterPro" id="IPR013196">
    <property type="entry name" value="HTH_11"/>
</dbReference>
<dbReference type="SUPFAM" id="SSF46785">
    <property type="entry name" value="Winged helix' DNA-binding domain"/>
    <property type="match status" value="1"/>
</dbReference>
<protein>
    <submittedName>
        <fullName evidence="5">HTH domain-containing protein</fullName>
    </submittedName>
</protein>
<evidence type="ECO:0000256" key="1">
    <source>
        <dbReference type="ARBA" id="ARBA00023015"/>
    </source>
</evidence>
<evidence type="ECO:0000256" key="2">
    <source>
        <dbReference type="ARBA" id="ARBA00023163"/>
    </source>
</evidence>
<evidence type="ECO:0000259" key="4">
    <source>
        <dbReference type="Pfam" id="PF08279"/>
    </source>
</evidence>
<dbReference type="Proteomes" id="UP000325393">
    <property type="component" value="Chromosome"/>
</dbReference>
<dbReference type="AlphaFoldDB" id="A0A5P5ZGU7"/>
<dbReference type="Pfam" id="PF08279">
    <property type="entry name" value="HTH_11"/>
    <property type="match status" value="1"/>
</dbReference>
<evidence type="ECO:0000313" key="6">
    <source>
        <dbReference type="Proteomes" id="UP000325393"/>
    </source>
</evidence>
<dbReference type="InterPro" id="IPR007737">
    <property type="entry name" value="Mga_HTH"/>
</dbReference>
<evidence type="ECO:0000313" key="5">
    <source>
        <dbReference type="EMBL" id="QFG50716.1"/>
    </source>
</evidence>
<feature type="domain" description="Mga helix-turn-helix" evidence="3">
    <location>
        <begin position="102"/>
        <end position="162"/>
    </location>
</feature>
<feature type="domain" description="Helix-turn-helix type 11" evidence="4">
    <location>
        <begin position="6"/>
        <end position="62"/>
    </location>
</feature>
<dbReference type="InterPro" id="IPR036388">
    <property type="entry name" value="WH-like_DNA-bd_sf"/>
</dbReference>
<dbReference type="PANTHER" id="PTHR30185:SF18">
    <property type="entry name" value="TRANSCRIPTIONAL REGULATOR MTLR"/>
    <property type="match status" value="1"/>
</dbReference>
<proteinExistence type="predicted"/>
<dbReference type="GeneID" id="78211583"/>
<keyword evidence="2" id="KW-0804">Transcription</keyword>
<sequence>MIKNIRTKELLFYLSNNKEFVQAEEIASLLNVSKKTVYRLIHDINAESKYPIIISKRGMGYKINPQNYSKENNNDAINKRTAINISPVERRNRLLKRLLLVSPEGIRESDIFKKYFVSSNVRTNDERVMKQILDKYDLKLEIKNNYMRIKGSEVNIRHVIKELIDDREIVNLKQFIGNKDFNSEYDVRFILHEIEKIEDKLHTSLPYPYNTCGAS</sequence>
<name>A0A5P5ZGU7_9LACO</name>
<dbReference type="InterPro" id="IPR050661">
    <property type="entry name" value="BglG_antiterminators"/>
</dbReference>
<dbReference type="RefSeq" id="WP_056971024.1">
    <property type="nucleotide sequence ID" value="NZ_CP044496.1"/>
</dbReference>
<reference evidence="5 6" key="1">
    <citation type="submission" date="2019-09" db="EMBL/GenBank/DDBJ databases">
        <title>Genome sequencing of Lactobacillus acetotolerans.</title>
        <authorList>
            <person name="Kim K."/>
        </authorList>
    </citation>
    <scope>NUCLEOTIDE SEQUENCE [LARGE SCALE GENOMIC DNA]</scope>
    <source>
        <strain evidence="5 6">LA749</strain>
    </source>
</reference>
<gene>
    <name evidence="5" type="ORF">LA749_01160</name>
</gene>
<keyword evidence="1" id="KW-0805">Transcription regulation</keyword>
<dbReference type="EMBL" id="CP044496">
    <property type="protein sequence ID" value="QFG50716.1"/>
    <property type="molecule type" value="Genomic_DNA"/>
</dbReference>